<dbReference type="AlphaFoldDB" id="A0A367P7N0"/>
<evidence type="ECO:0000313" key="2">
    <source>
        <dbReference type="EMBL" id="RCJ03832.1"/>
    </source>
</evidence>
<evidence type="ECO:0008006" key="4">
    <source>
        <dbReference type="Google" id="ProtNLM"/>
    </source>
</evidence>
<feature type="signal peptide" evidence="1">
    <location>
        <begin position="1"/>
        <end position="25"/>
    </location>
</feature>
<evidence type="ECO:0000256" key="1">
    <source>
        <dbReference type="SAM" id="SignalP"/>
    </source>
</evidence>
<dbReference type="RefSeq" id="WP_114135964.1">
    <property type="nucleotide sequence ID" value="NZ_CP068435.1"/>
</dbReference>
<keyword evidence="1" id="KW-0732">Signal</keyword>
<name>A0A367P7N0_CUPNE</name>
<feature type="chain" id="PRO_5016909059" description="Periplasmic protein" evidence="1">
    <location>
        <begin position="26"/>
        <end position="131"/>
    </location>
</feature>
<accession>A0A367P7N0</accession>
<protein>
    <recommendedName>
        <fullName evidence="4">Periplasmic protein</fullName>
    </recommendedName>
</protein>
<evidence type="ECO:0000313" key="3">
    <source>
        <dbReference type="Proteomes" id="UP000253501"/>
    </source>
</evidence>
<proteinExistence type="predicted"/>
<reference evidence="2 3" key="1">
    <citation type="submission" date="2018-04" db="EMBL/GenBank/DDBJ databases">
        <title>Cupriavidus necator CR12 genome sequencing and assembly.</title>
        <authorList>
            <person name="Ben Fekih I."/>
            <person name="Mazhar H.S."/>
            <person name="Bello S.K."/>
            <person name="Rensing C."/>
        </authorList>
    </citation>
    <scope>NUCLEOTIDE SEQUENCE [LARGE SCALE GENOMIC DNA]</scope>
    <source>
        <strain evidence="2 3">CR12</strain>
    </source>
</reference>
<dbReference type="EMBL" id="QDHA01000124">
    <property type="protein sequence ID" value="RCJ03832.1"/>
    <property type="molecule type" value="Genomic_DNA"/>
</dbReference>
<sequence>MQPIHTAVTALTAAFLAWPFMQAQAGPLAGDAAVAAPVAAVAPAASNPFGTAAVAVASDKLDDVRGGAEVVVNDMRLHGTVADNAAVHTLSGTNMITEGAFANAAGIPTAIQNSGNNVLIQNATIVNVQFK</sequence>
<comment type="caution">
    <text evidence="2">The sequence shown here is derived from an EMBL/GenBank/DDBJ whole genome shotgun (WGS) entry which is preliminary data.</text>
</comment>
<dbReference type="Proteomes" id="UP000253501">
    <property type="component" value="Unassembled WGS sequence"/>
</dbReference>
<organism evidence="2 3">
    <name type="scientific">Cupriavidus necator</name>
    <name type="common">Alcaligenes eutrophus</name>
    <name type="synonym">Ralstonia eutropha</name>
    <dbReference type="NCBI Taxonomy" id="106590"/>
    <lineage>
        <taxon>Bacteria</taxon>
        <taxon>Pseudomonadati</taxon>
        <taxon>Pseudomonadota</taxon>
        <taxon>Betaproteobacteria</taxon>
        <taxon>Burkholderiales</taxon>
        <taxon>Burkholderiaceae</taxon>
        <taxon>Cupriavidus</taxon>
    </lineage>
</organism>
<gene>
    <name evidence="2" type="ORF">DDK22_35275</name>
</gene>